<dbReference type="InterPro" id="IPR001853">
    <property type="entry name" value="DSBA-like_thioredoxin_dom"/>
</dbReference>
<name>A0A937CUV1_9BURK</name>
<dbReference type="Proteomes" id="UP000599109">
    <property type="component" value="Unassembled WGS sequence"/>
</dbReference>
<dbReference type="GO" id="GO:0016491">
    <property type="term" value="F:oxidoreductase activity"/>
    <property type="evidence" value="ECO:0007669"/>
    <property type="project" value="InterPro"/>
</dbReference>
<protein>
    <submittedName>
        <fullName evidence="2">DsbA family oxidoreductase</fullName>
    </submittedName>
</protein>
<feature type="domain" description="DSBA-like thioredoxin" evidence="1">
    <location>
        <begin position="7"/>
        <end position="202"/>
    </location>
</feature>
<keyword evidence="3" id="KW-1185">Reference proteome</keyword>
<sequence>MPLDLRIDVYVELICPWCLIGKRNLARALQQLAASDPDVRVAVQWHAVQLIPQVPAEGWPFAEFYLKRLGSPEAVLARQAQVKAAAAQAGVEVDFARIARFPNTTLAHALLALAAQQPVGADAMLERLFAAYFQRGEDIGDRDTLLAVARELGVAADAARNALATANAPAPADGVSGVPLFVFDGQFSVSGAQPPEVLLSAIRHTVQARA</sequence>
<evidence type="ECO:0000259" key="1">
    <source>
        <dbReference type="Pfam" id="PF01323"/>
    </source>
</evidence>
<gene>
    <name evidence="2" type="ORF">JJ685_14555</name>
</gene>
<dbReference type="AlphaFoldDB" id="A0A937CUV1"/>
<proteinExistence type="predicted"/>
<comment type="caution">
    <text evidence="2">The sequence shown here is derived from an EMBL/GenBank/DDBJ whole genome shotgun (WGS) entry which is preliminary data.</text>
</comment>
<reference evidence="2 3" key="1">
    <citation type="journal article" date="2017" name="Int. J. Syst. Evol. Microbiol.">
        <title>Ramlibacter monticola sp. nov., isolated from forest soil.</title>
        <authorList>
            <person name="Chaudhary D.K."/>
            <person name="Kim J."/>
        </authorList>
    </citation>
    <scope>NUCLEOTIDE SEQUENCE [LARGE SCALE GENOMIC DNA]</scope>
    <source>
        <strain evidence="2 3">KACC 19175</strain>
    </source>
</reference>
<evidence type="ECO:0000313" key="2">
    <source>
        <dbReference type="EMBL" id="MBL0392357.1"/>
    </source>
</evidence>
<accession>A0A937CUV1</accession>
<dbReference type="Pfam" id="PF01323">
    <property type="entry name" value="DSBA"/>
    <property type="match status" value="1"/>
</dbReference>
<dbReference type="EMBL" id="JAEQNE010000003">
    <property type="protein sequence ID" value="MBL0392357.1"/>
    <property type="molecule type" value="Genomic_DNA"/>
</dbReference>
<dbReference type="InterPro" id="IPR036249">
    <property type="entry name" value="Thioredoxin-like_sf"/>
</dbReference>
<dbReference type="PANTHER" id="PTHR13887">
    <property type="entry name" value="GLUTATHIONE S-TRANSFERASE KAPPA"/>
    <property type="match status" value="1"/>
</dbReference>
<organism evidence="2 3">
    <name type="scientific">Ramlibacter monticola</name>
    <dbReference type="NCBI Taxonomy" id="1926872"/>
    <lineage>
        <taxon>Bacteria</taxon>
        <taxon>Pseudomonadati</taxon>
        <taxon>Pseudomonadota</taxon>
        <taxon>Betaproteobacteria</taxon>
        <taxon>Burkholderiales</taxon>
        <taxon>Comamonadaceae</taxon>
        <taxon>Ramlibacter</taxon>
    </lineage>
</organism>
<dbReference type="PANTHER" id="PTHR13887:SF41">
    <property type="entry name" value="THIOREDOXIN SUPERFAMILY PROTEIN"/>
    <property type="match status" value="1"/>
</dbReference>
<dbReference type="SUPFAM" id="SSF52833">
    <property type="entry name" value="Thioredoxin-like"/>
    <property type="match status" value="1"/>
</dbReference>
<dbReference type="Gene3D" id="3.40.30.10">
    <property type="entry name" value="Glutaredoxin"/>
    <property type="match status" value="1"/>
</dbReference>
<evidence type="ECO:0000313" key="3">
    <source>
        <dbReference type="Proteomes" id="UP000599109"/>
    </source>
</evidence>
<dbReference type="CDD" id="cd03024">
    <property type="entry name" value="DsbA_FrnE"/>
    <property type="match status" value="1"/>
</dbReference>
<dbReference type="RefSeq" id="WP_201674988.1">
    <property type="nucleotide sequence ID" value="NZ_JAEQNE010000003.1"/>
</dbReference>